<evidence type="ECO:0000313" key="3">
    <source>
        <dbReference type="Proteomes" id="UP000625079"/>
    </source>
</evidence>
<dbReference type="InterPro" id="IPR001387">
    <property type="entry name" value="Cro/C1-type_HTH"/>
</dbReference>
<reference evidence="2" key="2">
    <citation type="submission" date="2022-12" db="EMBL/GenBank/DDBJ databases">
        <authorList>
            <person name="Sun Q."/>
            <person name="Zhou Y."/>
        </authorList>
    </citation>
    <scope>NUCLEOTIDE SEQUENCE</scope>
    <source>
        <strain evidence="2">CGMCC 1.15034</strain>
    </source>
</reference>
<comment type="caution">
    <text evidence="2">The sequence shown here is derived from an EMBL/GenBank/DDBJ whole genome shotgun (WGS) entry which is preliminary data.</text>
</comment>
<dbReference type="EMBL" id="BMHC01000019">
    <property type="protein sequence ID" value="GGI30820.1"/>
    <property type="molecule type" value="Genomic_DNA"/>
</dbReference>
<reference evidence="2" key="1">
    <citation type="journal article" date="2014" name="Int. J. Syst. Evol. Microbiol.">
        <title>Complete genome sequence of Corynebacterium casei LMG S-19264T (=DSM 44701T), isolated from a smear-ripened cheese.</title>
        <authorList>
            <consortium name="US DOE Joint Genome Institute (JGI-PGF)"/>
            <person name="Walter F."/>
            <person name="Albersmeier A."/>
            <person name="Kalinowski J."/>
            <person name="Ruckert C."/>
        </authorList>
    </citation>
    <scope>NUCLEOTIDE SEQUENCE</scope>
    <source>
        <strain evidence="2">CGMCC 1.15034</strain>
    </source>
</reference>
<dbReference type="AlphaFoldDB" id="A0AA88B9M5"/>
<gene>
    <name evidence="2" type="ORF">GCM10010987_61340</name>
</gene>
<accession>A0AA88B9M5</accession>
<dbReference type="CDD" id="cd00093">
    <property type="entry name" value="HTH_XRE"/>
    <property type="match status" value="1"/>
</dbReference>
<dbReference type="InterPro" id="IPR010982">
    <property type="entry name" value="Lambda_DNA-bd_dom_sf"/>
</dbReference>
<dbReference type="PROSITE" id="PS50943">
    <property type="entry name" value="HTH_CROC1"/>
    <property type="match status" value="1"/>
</dbReference>
<proteinExistence type="predicted"/>
<dbReference type="Gene3D" id="1.10.260.40">
    <property type="entry name" value="lambda repressor-like DNA-binding domains"/>
    <property type="match status" value="1"/>
</dbReference>
<dbReference type="Proteomes" id="UP000625079">
    <property type="component" value="Unassembled WGS sequence"/>
</dbReference>
<evidence type="ECO:0000313" key="2">
    <source>
        <dbReference type="EMBL" id="GGI30820.1"/>
    </source>
</evidence>
<dbReference type="SUPFAM" id="SSF47413">
    <property type="entry name" value="lambda repressor-like DNA-binding domains"/>
    <property type="match status" value="1"/>
</dbReference>
<organism evidence="2 3">
    <name type="scientific">Bradyrhizobium guangdongense</name>
    <dbReference type="NCBI Taxonomy" id="1325090"/>
    <lineage>
        <taxon>Bacteria</taxon>
        <taxon>Pseudomonadati</taxon>
        <taxon>Pseudomonadota</taxon>
        <taxon>Alphaproteobacteria</taxon>
        <taxon>Hyphomicrobiales</taxon>
        <taxon>Nitrobacteraceae</taxon>
        <taxon>Bradyrhizobium</taxon>
    </lineage>
</organism>
<dbReference type="Pfam" id="PF01381">
    <property type="entry name" value="HTH_3"/>
    <property type="match status" value="1"/>
</dbReference>
<dbReference type="GO" id="GO:0003677">
    <property type="term" value="F:DNA binding"/>
    <property type="evidence" value="ECO:0007669"/>
    <property type="project" value="InterPro"/>
</dbReference>
<sequence length="168" mass="18926">MPRLENFRLLAAPGNAAAESDSALSHALDQPWTGYTGDLAARPGLVRWTGEKESERIRHRGDEIELARMKQYRDRVPPDSFIEIRKVLGDNVRSLRKERGFTQVELMMRADLMRPALLSEIEKNSDAVNPTLELLCRLADGLGTGVVDLLTEVKRTTKTKTTPKKRKS</sequence>
<protein>
    <recommendedName>
        <fullName evidence="1">HTH cro/C1-type domain-containing protein</fullName>
    </recommendedName>
</protein>
<feature type="domain" description="HTH cro/C1-type" evidence="1">
    <location>
        <begin position="92"/>
        <end position="149"/>
    </location>
</feature>
<name>A0AA88B9M5_9BRAD</name>
<evidence type="ECO:0000259" key="1">
    <source>
        <dbReference type="PROSITE" id="PS50943"/>
    </source>
</evidence>